<dbReference type="STRING" id="321146.A0A139GX01"/>
<dbReference type="Pfam" id="PF00221">
    <property type="entry name" value="Lyase_aromatic"/>
    <property type="match status" value="1"/>
</dbReference>
<dbReference type="InterPro" id="IPR023144">
    <property type="entry name" value="Phe_NH3-lyase_shielding_dom_sf"/>
</dbReference>
<dbReference type="Gene3D" id="1.10.275.10">
    <property type="entry name" value="Fumarase/aspartase (N-terminal domain)"/>
    <property type="match status" value="1"/>
</dbReference>
<comment type="similarity">
    <text evidence="1 2">Belongs to the PAL/histidase family.</text>
</comment>
<evidence type="ECO:0000256" key="1">
    <source>
        <dbReference type="ARBA" id="ARBA00007238"/>
    </source>
</evidence>
<reference evidence="4 5" key="1">
    <citation type="submission" date="2015-07" db="EMBL/GenBank/DDBJ databases">
        <title>Comparative genomics of the Sigatoka disease complex on banana suggests a link between parallel evolutionary changes in Pseudocercospora fijiensis and Pseudocercospora eumusae and increased virulence on the banana host.</title>
        <authorList>
            <person name="Chang T.-C."/>
            <person name="Salvucci A."/>
            <person name="Crous P.W."/>
            <person name="Stergiopoulos I."/>
        </authorList>
    </citation>
    <scope>NUCLEOTIDE SEQUENCE [LARGE SCALE GENOMIC DNA]</scope>
    <source>
        <strain evidence="4 5">CBS 114824</strain>
    </source>
</reference>
<name>A0A139GX01_9PEZI</name>
<dbReference type="InterPro" id="IPR024083">
    <property type="entry name" value="Fumarase/histidase_N"/>
</dbReference>
<keyword evidence="2" id="KW-0456">Lyase</keyword>
<dbReference type="InterPro" id="IPR001106">
    <property type="entry name" value="Aromatic_Lyase"/>
</dbReference>
<proteinExistence type="inferred from homology"/>
<dbReference type="CDD" id="cd00332">
    <property type="entry name" value="PAL-HAL"/>
    <property type="match status" value="1"/>
</dbReference>
<dbReference type="PANTHER" id="PTHR10362">
    <property type="entry name" value="HISTIDINE AMMONIA-LYASE"/>
    <property type="match status" value="1"/>
</dbReference>
<dbReference type="GO" id="GO:0005737">
    <property type="term" value="C:cytoplasm"/>
    <property type="evidence" value="ECO:0007669"/>
    <property type="project" value="InterPro"/>
</dbReference>
<dbReference type="PROSITE" id="PS00488">
    <property type="entry name" value="PAL_HISTIDASE"/>
    <property type="match status" value="1"/>
</dbReference>
<dbReference type="AlphaFoldDB" id="A0A139GX01"/>
<dbReference type="Gene3D" id="1.10.274.20">
    <property type="entry name" value="Phenylalanine ammonia-lyase 1, domain 3"/>
    <property type="match status" value="1"/>
</dbReference>
<evidence type="ECO:0008006" key="6">
    <source>
        <dbReference type="Google" id="ProtNLM"/>
    </source>
</evidence>
<evidence type="ECO:0000256" key="2">
    <source>
        <dbReference type="RuleBase" id="RU003954"/>
    </source>
</evidence>
<comment type="caution">
    <text evidence="4">The sequence shown here is derived from an EMBL/GenBank/DDBJ whole genome shotgun (WGS) entry which is preliminary data.</text>
</comment>
<sequence>MMNDSRTGNNDDLTGITSPKATNQSLPYGRHLQWVLKHHRKLRHLVKNDYKKPIVTIRGDALTLADVVAVSQHKVECILTKDGSVLQRVDASIEVLARQIEEGLSIYGVNTGFGGSADTRTSAVADLQRALLQLLQTGILLPRDVGMAEPVGPQVATLLKSNCLPRAVVRGSILARCNSLVRGHSGVRTEIIQSLLNLLNMDYIPVVPLRGSISASGDLMPLAYVAGALEGDPGIYVDCPVEKCSSRKLVPADEALRNAGMAPISLGPKEGLGIVNGTVVSSTLATLGLHETQYLALLAQALTGMCTEAMRGSIDNHHPFIAAARPHPGQLEAAANISRFLSDSKLATRWSSVRCDNLAQDRYPLRTASQWIAPYLEDLNLAATQLEIELNSTTDNPLIDVESGQVHNGGNFQATSVTSATEKTRLCLQMLGKLLFTQNSELINPMMNGTLPPNLSFDDPSLSFTFKGIDINMAAYMSELAFLASPVSPYVQSAEMNNQAINSLALISARYTLDAVEIVSMMSALHLYTCCQALDLQVMHIILMSELQTEISASLPGFFEGMLDVNKLDEAVQITLDAIAKKLMEDKNEDIHQQAVTAAKATVMPLIEIVSQCAMTNEEKGKAMACAMRWKERCVGLVSDTASSVRRNFVQKGTVLTSDRLSRGSRLLYRFIRDELNIPLHKGVVEHASYNKPSPQGIQVPANERAMIGKQVSVIYHAIRNGRIYDRLIESLT</sequence>
<evidence type="ECO:0000313" key="5">
    <source>
        <dbReference type="Proteomes" id="UP000070133"/>
    </source>
</evidence>
<dbReference type="Proteomes" id="UP000070133">
    <property type="component" value="Unassembled WGS sequence"/>
</dbReference>
<dbReference type="SUPFAM" id="SSF48557">
    <property type="entry name" value="L-aspartase-like"/>
    <property type="match status" value="1"/>
</dbReference>
<dbReference type="NCBIfam" id="TIGR01226">
    <property type="entry name" value="phe_am_lyase"/>
    <property type="match status" value="1"/>
</dbReference>
<evidence type="ECO:0000313" key="4">
    <source>
        <dbReference type="EMBL" id="KXS94682.1"/>
    </source>
</evidence>
<organism evidence="4 5">
    <name type="scientific">Pseudocercospora eumusae</name>
    <dbReference type="NCBI Taxonomy" id="321146"/>
    <lineage>
        <taxon>Eukaryota</taxon>
        <taxon>Fungi</taxon>
        <taxon>Dikarya</taxon>
        <taxon>Ascomycota</taxon>
        <taxon>Pezizomycotina</taxon>
        <taxon>Dothideomycetes</taxon>
        <taxon>Dothideomycetidae</taxon>
        <taxon>Mycosphaerellales</taxon>
        <taxon>Mycosphaerellaceae</taxon>
        <taxon>Pseudocercospora</taxon>
    </lineage>
</organism>
<dbReference type="EMBL" id="LFZN01000268">
    <property type="protein sequence ID" value="KXS94682.1"/>
    <property type="molecule type" value="Genomic_DNA"/>
</dbReference>
<dbReference type="GO" id="GO:0006559">
    <property type="term" value="P:L-phenylalanine catabolic process"/>
    <property type="evidence" value="ECO:0007669"/>
    <property type="project" value="InterPro"/>
</dbReference>
<dbReference type="GO" id="GO:0016841">
    <property type="term" value="F:ammonia-lyase activity"/>
    <property type="evidence" value="ECO:0007669"/>
    <property type="project" value="InterPro"/>
</dbReference>
<accession>A0A139GX01</accession>
<evidence type="ECO:0000256" key="3">
    <source>
        <dbReference type="SAM" id="MobiDB-lite"/>
    </source>
</evidence>
<keyword evidence="5" id="KW-1185">Reference proteome</keyword>
<gene>
    <name evidence="4" type="ORF">AC578_10081</name>
</gene>
<dbReference type="Gene3D" id="1.20.200.10">
    <property type="entry name" value="Fumarase/aspartase (Central domain)"/>
    <property type="match status" value="1"/>
</dbReference>
<dbReference type="InterPro" id="IPR008948">
    <property type="entry name" value="L-Aspartase-like"/>
</dbReference>
<feature type="region of interest" description="Disordered" evidence="3">
    <location>
        <begin position="1"/>
        <end position="24"/>
    </location>
</feature>
<dbReference type="OrthoDB" id="10051290at2759"/>
<protein>
    <recommendedName>
        <fullName evidence="6">Phenylalanine ammonia-lyase</fullName>
    </recommendedName>
</protein>
<dbReference type="InterPro" id="IPR022313">
    <property type="entry name" value="Phe/His_NH3-lyase_AS"/>
</dbReference>
<dbReference type="InterPro" id="IPR005922">
    <property type="entry name" value="Phe_NH3-lyase"/>
</dbReference>